<evidence type="ECO:0000256" key="1">
    <source>
        <dbReference type="SAM" id="Phobius"/>
    </source>
</evidence>
<dbReference type="RefSeq" id="WP_154471095.1">
    <property type="nucleotide sequence ID" value="NZ_DBEWUL010000033.1"/>
</dbReference>
<dbReference type="Pfam" id="PF10688">
    <property type="entry name" value="Imp-YgjV"/>
    <property type="match status" value="1"/>
</dbReference>
<gene>
    <name evidence="2" type="ORF">FYJ39_03685</name>
</gene>
<proteinExistence type="predicted"/>
<organism evidence="2 3">
    <name type="scientific">Clostridium porci</name>
    <dbReference type="NCBI Taxonomy" id="2605778"/>
    <lineage>
        <taxon>Bacteria</taxon>
        <taxon>Bacillati</taxon>
        <taxon>Bacillota</taxon>
        <taxon>Clostridia</taxon>
        <taxon>Eubacteriales</taxon>
        <taxon>Clostridiaceae</taxon>
        <taxon>Clostridium</taxon>
    </lineage>
</organism>
<dbReference type="EMBL" id="VUMD01000002">
    <property type="protein sequence ID" value="MSS35703.1"/>
    <property type="molecule type" value="Genomic_DNA"/>
</dbReference>
<dbReference type="AlphaFoldDB" id="A0A7X2NJ37"/>
<evidence type="ECO:0000313" key="2">
    <source>
        <dbReference type="EMBL" id="MSS35703.1"/>
    </source>
</evidence>
<dbReference type="Proteomes" id="UP000429958">
    <property type="component" value="Unassembled WGS sequence"/>
</dbReference>
<keyword evidence="3" id="KW-1185">Reference proteome</keyword>
<dbReference type="InterPro" id="IPR019629">
    <property type="entry name" value="Uncharacterised_HI1736/YgjV"/>
</dbReference>
<keyword evidence="1" id="KW-0812">Transmembrane</keyword>
<name>A0A7X2NJ37_9CLOT</name>
<feature type="transmembrane region" description="Helical" evidence="1">
    <location>
        <begin position="53"/>
        <end position="69"/>
    </location>
</feature>
<dbReference type="SUPFAM" id="SSF55729">
    <property type="entry name" value="Acyl-CoA N-acyltransferases (Nat)"/>
    <property type="match status" value="1"/>
</dbReference>
<keyword evidence="1" id="KW-0472">Membrane</keyword>
<feature type="transmembrane region" description="Helical" evidence="1">
    <location>
        <begin position="6"/>
        <end position="23"/>
    </location>
</feature>
<protein>
    <submittedName>
        <fullName evidence="2">YgjV family protein</fullName>
    </submittedName>
</protein>
<sequence length="201" mass="22989">MSNHMIIELVGYISSILVLIAFLMSSVVKLRIVNSIGSFMFAVYALLIQSYPTALMNFCLVGINIYYLLRLKKPDRQFDLIKGNVDEAFFDYFLERYREDITSCFPGQNLEVRGNAAYLVCCDATPAGMMLGNRQKDGTLEVLLDYSTPAYRDCSVGEYLYSKLQKQGIRKLVFSGNEENHETYLRKMGFVRENGVYVKKL</sequence>
<reference evidence="2 3" key="1">
    <citation type="submission" date="2019-08" db="EMBL/GenBank/DDBJ databases">
        <title>In-depth cultivation of the pig gut microbiome towards novel bacterial diversity and tailored functional studies.</title>
        <authorList>
            <person name="Wylensek D."/>
            <person name="Hitch T.C.A."/>
            <person name="Clavel T."/>
        </authorList>
    </citation>
    <scope>NUCLEOTIDE SEQUENCE [LARGE SCALE GENOMIC DNA]</scope>
    <source>
        <strain evidence="2 3">WCA-389-WT-23D1</strain>
    </source>
</reference>
<dbReference type="InterPro" id="IPR016181">
    <property type="entry name" value="Acyl_CoA_acyltransferase"/>
</dbReference>
<accession>A0A7X2NJ37</accession>
<comment type="caution">
    <text evidence="2">The sequence shown here is derived from an EMBL/GenBank/DDBJ whole genome shotgun (WGS) entry which is preliminary data.</text>
</comment>
<keyword evidence="1" id="KW-1133">Transmembrane helix</keyword>
<evidence type="ECO:0000313" key="3">
    <source>
        <dbReference type="Proteomes" id="UP000429958"/>
    </source>
</evidence>